<evidence type="ECO:0000256" key="1">
    <source>
        <dbReference type="ARBA" id="ARBA00009477"/>
    </source>
</evidence>
<dbReference type="InterPro" id="IPR006143">
    <property type="entry name" value="RND_pump_MFP"/>
</dbReference>
<feature type="chain" id="PRO_5001799528" evidence="2">
    <location>
        <begin position="20"/>
        <end position="370"/>
    </location>
</feature>
<comment type="similarity">
    <text evidence="1">Belongs to the membrane fusion protein (MFP) (TC 8.A.1) family.</text>
</comment>
<dbReference type="InterPro" id="IPR058647">
    <property type="entry name" value="BSH_CzcB-like"/>
</dbReference>
<accession>A0A085WFA6</accession>
<dbReference type="STRING" id="394096.DB31_0842"/>
<dbReference type="OrthoDB" id="5318766at2"/>
<reference evidence="6 7" key="1">
    <citation type="submission" date="2014-04" db="EMBL/GenBank/DDBJ databases">
        <title>Genome assembly of Hyalangium minutum DSM 14724.</title>
        <authorList>
            <person name="Sharma G."/>
            <person name="Subramanian S."/>
        </authorList>
    </citation>
    <scope>NUCLEOTIDE SEQUENCE [LARGE SCALE GENOMIC DNA]</scope>
    <source>
        <strain evidence="6 7">DSM 14724</strain>
    </source>
</reference>
<evidence type="ECO:0000259" key="5">
    <source>
        <dbReference type="Pfam" id="PF25989"/>
    </source>
</evidence>
<evidence type="ECO:0000313" key="6">
    <source>
        <dbReference type="EMBL" id="KFE66369.1"/>
    </source>
</evidence>
<dbReference type="EMBL" id="JMCB01000010">
    <property type="protein sequence ID" value="KFE66369.1"/>
    <property type="molecule type" value="Genomic_DNA"/>
</dbReference>
<dbReference type="AlphaFoldDB" id="A0A085WFA6"/>
<evidence type="ECO:0000313" key="7">
    <source>
        <dbReference type="Proteomes" id="UP000028725"/>
    </source>
</evidence>
<dbReference type="NCBIfam" id="TIGR01730">
    <property type="entry name" value="RND_mfp"/>
    <property type="match status" value="1"/>
</dbReference>
<gene>
    <name evidence="6" type="ORF">DB31_0842</name>
</gene>
<proteinExistence type="inferred from homology"/>
<comment type="caution">
    <text evidence="6">The sequence shown here is derived from an EMBL/GenBank/DDBJ whole genome shotgun (WGS) entry which is preliminary data.</text>
</comment>
<dbReference type="Gene3D" id="1.10.287.470">
    <property type="entry name" value="Helix hairpin bin"/>
    <property type="match status" value="1"/>
</dbReference>
<dbReference type="PANTHER" id="PTHR30469:SF15">
    <property type="entry name" value="HLYD FAMILY OF SECRETION PROTEINS"/>
    <property type="match status" value="1"/>
</dbReference>
<evidence type="ECO:0000259" key="4">
    <source>
        <dbReference type="Pfam" id="PF25973"/>
    </source>
</evidence>
<organism evidence="6 7">
    <name type="scientific">Hyalangium minutum</name>
    <dbReference type="NCBI Taxonomy" id="394096"/>
    <lineage>
        <taxon>Bacteria</taxon>
        <taxon>Pseudomonadati</taxon>
        <taxon>Myxococcota</taxon>
        <taxon>Myxococcia</taxon>
        <taxon>Myxococcales</taxon>
        <taxon>Cystobacterineae</taxon>
        <taxon>Archangiaceae</taxon>
        <taxon>Hyalangium</taxon>
    </lineage>
</organism>
<keyword evidence="7" id="KW-1185">Reference proteome</keyword>
<feature type="domain" description="CzcB-like barrel-sandwich hybrid" evidence="4">
    <location>
        <begin position="74"/>
        <end position="213"/>
    </location>
</feature>
<dbReference type="Gene3D" id="2.40.50.100">
    <property type="match status" value="1"/>
</dbReference>
<dbReference type="RefSeq" id="WP_044192185.1">
    <property type="nucleotide sequence ID" value="NZ_JMCB01000010.1"/>
</dbReference>
<dbReference type="GO" id="GO:0015562">
    <property type="term" value="F:efflux transmembrane transporter activity"/>
    <property type="evidence" value="ECO:0007669"/>
    <property type="project" value="TreeGrafter"/>
</dbReference>
<dbReference type="Pfam" id="PF25989">
    <property type="entry name" value="YknX_C"/>
    <property type="match status" value="1"/>
</dbReference>
<dbReference type="Pfam" id="PF25973">
    <property type="entry name" value="BSH_CzcB"/>
    <property type="match status" value="1"/>
</dbReference>
<dbReference type="Gene3D" id="2.40.30.170">
    <property type="match status" value="1"/>
</dbReference>
<dbReference type="SUPFAM" id="SSF111369">
    <property type="entry name" value="HlyD-like secretion proteins"/>
    <property type="match status" value="1"/>
</dbReference>
<feature type="domain" description="CusB-like beta-barrel" evidence="3">
    <location>
        <begin position="223"/>
        <end position="294"/>
    </location>
</feature>
<feature type="domain" description="YknX-like C-terminal permuted SH3-like" evidence="5">
    <location>
        <begin position="301"/>
        <end position="368"/>
    </location>
</feature>
<name>A0A085WFA6_9BACT</name>
<keyword evidence="2" id="KW-0732">Signal</keyword>
<dbReference type="GO" id="GO:1990281">
    <property type="term" value="C:efflux pump complex"/>
    <property type="evidence" value="ECO:0007669"/>
    <property type="project" value="TreeGrafter"/>
</dbReference>
<dbReference type="PANTHER" id="PTHR30469">
    <property type="entry name" value="MULTIDRUG RESISTANCE PROTEIN MDTA"/>
    <property type="match status" value="1"/>
</dbReference>
<dbReference type="Gene3D" id="2.40.420.20">
    <property type="match status" value="1"/>
</dbReference>
<dbReference type="Pfam" id="PF25954">
    <property type="entry name" value="Beta-barrel_RND_2"/>
    <property type="match status" value="1"/>
</dbReference>
<dbReference type="InterPro" id="IPR058792">
    <property type="entry name" value="Beta-barrel_RND_2"/>
</dbReference>
<dbReference type="Proteomes" id="UP000028725">
    <property type="component" value="Unassembled WGS sequence"/>
</dbReference>
<feature type="signal peptide" evidence="2">
    <location>
        <begin position="1"/>
        <end position="19"/>
    </location>
</feature>
<sequence length="370" mass="38790">MTSRSLTRFLLLGSLASAAGLGCSEARANKAELPPSAATTGQATLGVRAAPPMDKLQGDVARVTGQIRSRLEATLSSPATGTIDKLLVNVGDKVKKGAPLMVLDSSNLFIAVDQAEAARDMAKAGLDSANIELTRTKQLFEGGSAPQAILDKVQAGQRQASAAFAQADAAVRSAQEMLRDQTLRAPFDGVVTAKMKNIGDTVSLVPATPIFTLTNVEDLEVRLPVPESMAGALKEGMQIHGRVIPGNTDFEATVRTVGVVVDGQSRTVEVLADVTGERKGVLRPGSLAELDFSRSEALAGLFLPSQALLKDEKGSYVFVVEDGRLARRDVQALPVTPRFAQVRGGLQPSDKVVVEGAASLREGLAVSVVQ</sequence>
<evidence type="ECO:0000256" key="2">
    <source>
        <dbReference type="SAM" id="SignalP"/>
    </source>
</evidence>
<dbReference type="PROSITE" id="PS51257">
    <property type="entry name" value="PROKAR_LIPOPROTEIN"/>
    <property type="match status" value="1"/>
</dbReference>
<protein>
    <submittedName>
        <fullName evidence="6">Putative Co/Zn/Cd efflux system membrane fusion protein</fullName>
    </submittedName>
</protein>
<dbReference type="InterPro" id="IPR058637">
    <property type="entry name" value="YknX-like_C"/>
</dbReference>
<evidence type="ECO:0000259" key="3">
    <source>
        <dbReference type="Pfam" id="PF25954"/>
    </source>
</evidence>